<protein>
    <recommendedName>
        <fullName evidence="3">FXSXX-COOH protein</fullName>
    </recommendedName>
</protein>
<reference evidence="1 2" key="1">
    <citation type="submission" date="2022-10" db="EMBL/GenBank/DDBJ databases">
        <title>The complete genomes of actinobacterial strains from the NBC collection.</title>
        <authorList>
            <person name="Joergensen T.S."/>
            <person name="Alvarez Arevalo M."/>
            <person name="Sterndorff E.B."/>
            <person name="Faurdal D."/>
            <person name="Vuksanovic O."/>
            <person name="Mourched A.-S."/>
            <person name="Charusanti P."/>
            <person name="Shaw S."/>
            <person name="Blin K."/>
            <person name="Weber T."/>
        </authorList>
    </citation>
    <scope>NUCLEOTIDE SEQUENCE [LARGE SCALE GENOMIC DNA]</scope>
    <source>
        <strain evidence="1 2">NBC 01809</strain>
    </source>
</reference>
<dbReference type="Proteomes" id="UP001334804">
    <property type="component" value="Chromosome"/>
</dbReference>
<evidence type="ECO:0000313" key="1">
    <source>
        <dbReference type="EMBL" id="WSA32048.1"/>
    </source>
</evidence>
<proteinExistence type="predicted"/>
<dbReference type="EMBL" id="CP109071">
    <property type="protein sequence ID" value="WSA32048.1"/>
    <property type="molecule type" value="Genomic_DNA"/>
</dbReference>
<gene>
    <name evidence="1" type="ORF">OIE14_28705</name>
</gene>
<evidence type="ECO:0000313" key="2">
    <source>
        <dbReference type="Proteomes" id="UP001334804"/>
    </source>
</evidence>
<sequence>MTVTPLRRFSRADRTAVAEQGRSLASFLSDDDSDRVRIAASR</sequence>
<evidence type="ECO:0008006" key="3">
    <source>
        <dbReference type="Google" id="ProtNLM"/>
    </source>
</evidence>
<name>A0ABZ1EB54_9ACTN</name>
<dbReference type="RefSeq" id="WP_281186147.1">
    <property type="nucleotide sequence ID" value="NZ_CP109071.1"/>
</dbReference>
<organism evidence="1 2">
    <name type="scientific">Micromonospora peucetia</name>
    <dbReference type="NCBI Taxonomy" id="47871"/>
    <lineage>
        <taxon>Bacteria</taxon>
        <taxon>Bacillati</taxon>
        <taxon>Actinomycetota</taxon>
        <taxon>Actinomycetes</taxon>
        <taxon>Micromonosporales</taxon>
        <taxon>Micromonosporaceae</taxon>
        <taxon>Micromonospora</taxon>
    </lineage>
</organism>
<accession>A0ABZ1EB54</accession>
<keyword evidence="2" id="KW-1185">Reference proteome</keyword>